<name>A0A4U6DA89_9BACT</name>
<dbReference type="OrthoDB" id="1646880at2"/>
<dbReference type="InterPro" id="IPR051271">
    <property type="entry name" value="2C-system_Tx_regulators"/>
</dbReference>
<feature type="domain" description="Response regulatory" evidence="2">
    <location>
        <begin position="6"/>
        <end position="118"/>
    </location>
</feature>
<dbReference type="SUPFAM" id="SSF52172">
    <property type="entry name" value="CheY-like"/>
    <property type="match status" value="1"/>
</dbReference>
<dbReference type="InterPro" id="IPR007492">
    <property type="entry name" value="LytTR_DNA-bd_dom"/>
</dbReference>
<evidence type="ECO:0000313" key="4">
    <source>
        <dbReference type="EMBL" id="TKT93098.1"/>
    </source>
</evidence>
<dbReference type="PROSITE" id="PS50930">
    <property type="entry name" value="HTH_LYTTR"/>
    <property type="match status" value="1"/>
</dbReference>
<gene>
    <name evidence="4" type="ORF">FDK13_04380</name>
</gene>
<reference evidence="4 5" key="1">
    <citation type="submission" date="2019-05" db="EMBL/GenBank/DDBJ databases">
        <title>Dyadobacter AR-3-8 sp. nov., isolated from arctic soil.</title>
        <authorList>
            <person name="Chaudhary D.K."/>
        </authorList>
    </citation>
    <scope>NUCLEOTIDE SEQUENCE [LARGE SCALE GENOMIC DNA]</scope>
    <source>
        <strain evidence="4 5">AR-3-8</strain>
    </source>
</reference>
<evidence type="ECO:0000259" key="2">
    <source>
        <dbReference type="PROSITE" id="PS50110"/>
    </source>
</evidence>
<dbReference type="Gene3D" id="2.40.50.1020">
    <property type="entry name" value="LytTr DNA-binding domain"/>
    <property type="match status" value="1"/>
</dbReference>
<evidence type="ECO:0000256" key="1">
    <source>
        <dbReference type="PROSITE-ProRule" id="PRU00169"/>
    </source>
</evidence>
<dbReference type="PANTHER" id="PTHR45526">
    <property type="entry name" value="TRANSCRIPTIONAL REGULATORY PROTEIN DPIA"/>
    <property type="match status" value="1"/>
</dbReference>
<feature type="domain" description="HTH LytTR-type" evidence="3">
    <location>
        <begin position="159"/>
        <end position="220"/>
    </location>
</feature>
<dbReference type="Pfam" id="PF04397">
    <property type="entry name" value="LytTR"/>
    <property type="match status" value="1"/>
</dbReference>
<dbReference type="GO" id="GO:0000156">
    <property type="term" value="F:phosphorelay response regulator activity"/>
    <property type="evidence" value="ECO:0007669"/>
    <property type="project" value="TreeGrafter"/>
</dbReference>
<comment type="caution">
    <text evidence="4">The sequence shown here is derived from an EMBL/GenBank/DDBJ whole genome shotgun (WGS) entry which is preliminary data.</text>
</comment>
<dbReference type="InterPro" id="IPR011006">
    <property type="entry name" value="CheY-like_superfamily"/>
</dbReference>
<dbReference type="EMBL" id="SZVO01000002">
    <property type="protein sequence ID" value="TKT93098.1"/>
    <property type="molecule type" value="Genomic_DNA"/>
</dbReference>
<dbReference type="SMART" id="SM00448">
    <property type="entry name" value="REC"/>
    <property type="match status" value="1"/>
</dbReference>
<feature type="modified residue" description="4-aspartylphosphate" evidence="1">
    <location>
        <position position="57"/>
    </location>
</feature>
<evidence type="ECO:0000313" key="5">
    <source>
        <dbReference type="Proteomes" id="UP000304900"/>
    </source>
</evidence>
<accession>A0A4U6DA89</accession>
<dbReference type="Gene3D" id="3.40.50.2300">
    <property type="match status" value="1"/>
</dbReference>
<dbReference type="RefSeq" id="WP_137338774.1">
    <property type="nucleotide sequence ID" value="NZ_BSQH01000018.1"/>
</dbReference>
<keyword evidence="5" id="KW-1185">Reference proteome</keyword>
<dbReference type="Pfam" id="PF00072">
    <property type="entry name" value="Response_reg"/>
    <property type="match status" value="1"/>
</dbReference>
<dbReference type="InterPro" id="IPR001789">
    <property type="entry name" value="Sig_transdc_resp-reg_receiver"/>
</dbReference>
<keyword evidence="1" id="KW-0597">Phosphoprotein</keyword>
<proteinExistence type="predicted"/>
<dbReference type="Proteomes" id="UP000304900">
    <property type="component" value="Unassembled WGS sequence"/>
</dbReference>
<dbReference type="PANTHER" id="PTHR45526:SF1">
    <property type="entry name" value="TRANSCRIPTIONAL REGULATORY PROTEIN DCUR-RELATED"/>
    <property type="match status" value="1"/>
</dbReference>
<evidence type="ECO:0000259" key="3">
    <source>
        <dbReference type="PROSITE" id="PS50930"/>
    </source>
</evidence>
<organism evidence="4 5">
    <name type="scientific">Dyadobacter frigoris</name>
    <dbReference type="NCBI Taxonomy" id="2576211"/>
    <lineage>
        <taxon>Bacteria</taxon>
        <taxon>Pseudomonadati</taxon>
        <taxon>Bacteroidota</taxon>
        <taxon>Cytophagia</taxon>
        <taxon>Cytophagales</taxon>
        <taxon>Spirosomataceae</taxon>
        <taxon>Dyadobacter</taxon>
    </lineage>
</organism>
<dbReference type="SMART" id="SM00850">
    <property type="entry name" value="LytTR"/>
    <property type="match status" value="1"/>
</dbReference>
<dbReference type="GO" id="GO:0003677">
    <property type="term" value="F:DNA binding"/>
    <property type="evidence" value="ECO:0007669"/>
    <property type="project" value="InterPro"/>
</dbReference>
<sequence length="260" mass="30259">MNKNIQCFIIDDEPHARDVIKKFVSRVPFLEITGEFDNALEALFQIHDKKPDLVFLDVEMPEMNGFEFIRTLQGHRPQIIMVTAYQRYALDGFDHQVADYLLKPIAFERFIRAVYKVTELLPGLEPASQTYPSNYLIPEKPVKILYQPIKKQNNNDDFLLIKEDKKLIRLVIDEIVLIEAMKDYVKIHLPSRTIITHVTMSKIQEILPADRFLRVSRSSILRKNVIGEIEGNQIITTDGKKVHIGITYREIVMKILKNKV</sequence>
<dbReference type="AlphaFoldDB" id="A0A4U6DA89"/>
<protein>
    <submittedName>
        <fullName evidence="4">Response regulator transcription factor</fullName>
    </submittedName>
</protein>
<dbReference type="PROSITE" id="PS50110">
    <property type="entry name" value="RESPONSE_REGULATORY"/>
    <property type="match status" value="1"/>
</dbReference>